<organism evidence="1 2">
    <name type="scientific">Orycteropus afer afer</name>
    <dbReference type="NCBI Taxonomy" id="1230840"/>
    <lineage>
        <taxon>Eukaryota</taxon>
        <taxon>Metazoa</taxon>
        <taxon>Chordata</taxon>
        <taxon>Craniata</taxon>
        <taxon>Vertebrata</taxon>
        <taxon>Euteleostomi</taxon>
        <taxon>Mammalia</taxon>
        <taxon>Eutheria</taxon>
        <taxon>Afrotheria</taxon>
        <taxon>Tubulidentata</taxon>
        <taxon>Orycteropodidae</taxon>
        <taxon>Orycteropus</taxon>
    </lineage>
</organism>
<dbReference type="RefSeq" id="XP_042638604.1">
    <property type="nucleotide sequence ID" value="XM_042782670.1"/>
</dbReference>
<reference evidence="2" key="1">
    <citation type="submission" date="2025-08" db="UniProtKB">
        <authorList>
            <consortium name="RefSeq"/>
        </authorList>
    </citation>
    <scope>IDENTIFICATION</scope>
</reference>
<gene>
    <name evidence="2" type="primary">LOC103208013</name>
</gene>
<protein>
    <submittedName>
        <fullName evidence="2">CD209 antigen-like protein 2</fullName>
    </submittedName>
</protein>
<evidence type="ECO:0000313" key="2">
    <source>
        <dbReference type="RefSeq" id="XP_042638604.1"/>
    </source>
</evidence>
<accession>A0AC54ZC10</accession>
<proteinExistence type="predicted"/>
<keyword evidence="1" id="KW-1185">Reference proteome</keyword>
<sequence length="203" mass="22916">MEEMGDFKEPGSPGCLTRVSLPLVLLLVSLGIFVLLVTTQVQVALSQKQLQSELKEIQEQLAWMNASLASLCRPCSQNWEPFQNSCYLLSRTQTNWHASVSACQDQGAHLVIVNSGEEQRFLQYWSVRKDGRTWIGLSDHHNEDAWHWVDNSPLQLSFWVKGEPNNAGDEDCAELSTTGWNDIKCDAENYWVCEKPSVPCTSL</sequence>
<evidence type="ECO:0000313" key="1">
    <source>
        <dbReference type="Proteomes" id="UP000694850"/>
    </source>
</evidence>
<name>A0AC54ZC10_ORYAF</name>
<dbReference type="Proteomes" id="UP000694850">
    <property type="component" value="Unplaced"/>
</dbReference>